<dbReference type="Pfam" id="PF00582">
    <property type="entry name" value="Usp"/>
    <property type="match status" value="1"/>
</dbReference>
<evidence type="ECO:0000256" key="6">
    <source>
        <dbReference type="ARBA" id="ARBA00022679"/>
    </source>
</evidence>
<dbReference type="SMART" id="SM00387">
    <property type="entry name" value="HATPase_c"/>
    <property type="match status" value="1"/>
</dbReference>
<keyword evidence="5" id="KW-0597">Phosphoprotein</keyword>
<dbReference type="PANTHER" id="PTHR45569:SF1">
    <property type="entry name" value="SENSOR PROTEIN KDPD"/>
    <property type="match status" value="1"/>
</dbReference>
<evidence type="ECO:0000256" key="5">
    <source>
        <dbReference type="ARBA" id="ARBA00022553"/>
    </source>
</evidence>
<gene>
    <name evidence="18" type="ORF">ACFOVU_03785</name>
</gene>
<dbReference type="InterPro" id="IPR036890">
    <property type="entry name" value="HATPase_C_sf"/>
</dbReference>
<evidence type="ECO:0000256" key="3">
    <source>
        <dbReference type="ARBA" id="ARBA00004236"/>
    </source>
</evidence>
<proteinExistence type="predicted"/>
<dbReference type="InterPro" id="IPR003852">
    <property type="entry name" value="Sig_transdc_His_kinase_KdpD_N"/>
</dbReference>
<dbReference type="Gene3D" id="1.20.120.620">
    <property type="entry name" value="Backbone structure of the membrane domain of e. Coli histidine kinase receptor kdpd"/>
    <property type="match status" value="1"/>
</dbReference>
<dbReference type="RefSeq" id="WP_378529857.1">
    <property type="nucleotide sequence ID" value="NZ_JBHSBH010000003.1"/>
</dbReference>
<dbReference type="InterPro" id="IPR036097">
    <property type="entry name" value="HisK_dim/P_sf"/>
</dbReference>
<dbReference type="PROSITE" id="PS50109">
    <property type="entry name" value="HIS_KIN"/>
    <property type="match status" value="1"/>
</dbReference>
<dbReference type="Gene3D" id="3.30.565.10">
    <property type="entry name" value="Histidine kinase-like ATPase, C-terminal domain"/>
    <property type="match status" value="1"/>
</dbReference>
<feature type="transmembrane region" description="Helical" evidence="16">
    <location>
        <begin position="466"/>
        <end position="486"/>
    </location>
</feature>
<evidence type="ECO:0000259" key="17">
    <source>
        <dbReference type="PROSITE" id="PS50109"/>
    </source>
</evidence>
<feature type="transmembrane region" description="Helical" evidence="16">
    <location>
        <begin position="387"/>
        <end position="406"/>
    </location>
</feature>
<dbReference type="InterPro" id="IPR027417">
    <property type="entry name" value="P-loop_NTPase"/>
</dbReference>
<organism evidence="18 19">
    <name type="scientific">Nocardiopsis sediminis</name>
    <dbReference type="NCBI Taxonomy" id="1778267"/>
    <lineage>
        <taxon>Bacteria</taxon>
        <taxon>Bacillati</taxon>
        <taxon>Actinomycetota</taxon>
        <taxon>Actinomycetes</taxon>
        <taxon>Streptosporangiales</taxon>
        <taxon>Nocardiopsidaceae</taxon>
        <taxon>Nocardiopsis</taxon>
    </lineage>
</organism>
<dbReference type="Pfam" id="PF02702">
    <property type="entry name" value="KdpD"/>
    <property type="match status" value="1"/>
</dbReference>
<dbReference type="Proteomes" id="UP001595847">
    <property type="component" value="Unassembled WGS sequence"/>
</dbReference>
<feature type="region of interest" description="Disordered" evidence="15">
    <location>
        <begin position="845"/>
        <end position="896"/>
    </location>
</feature>
<evidence type="ECO:0000256" key="12">
    <source>
        <dbReference type="ARBA" id="ARBA00023012"/>
    </source>
</evidence>
<feature type="compositionally biased region" description="Low complexity" evidence="15">
    <location>
        <begin position="856"/>
        <end position="887"/>
    </location>
</feature>
<dbReference type="SUPFAM" id="SSF52402">
    <property type="entry name" value="Adenine nucleotide alpha hydrolases-like"/>
    <property type="match status" value="1"/>
</dbReference>
<dbReference type="PANTHER" id="PTHR45569">
    <property type="entry name" value="SENSOR PROTEIN KDPD"/>
    <property type="match status" value="1"/>
</dbReference>
<dbReference type="InterPro" id="IPR052023">
    <property type="entry name" value="Histidine_kinase_KdpD"/>
</dbReference>
<keyword evidence="14" id="KW-0175">Coiled coil</keyword>
<keyword evidence="9" id="KW-0418">Kinase</keyword>
<keyword evidence="8" id="KW-0547">Nucleotide-binding</keyword>
<evidence type="ECO:0000256" key="7">
    <source>
        <dbReference type="ARBA" id="ARBA00022692"/>
    </source>
</evidence>
<evidence type="ECO:0000256" key="4">
    <source>
        <dbReference type="ARBA" id="ARBA00012438"/>
    </source>
</evidence>
<keyword evidence="19" id="KW-1185">Reference proteome</keyword>
<dbReference type="Gene3D" id="3.40.50.300">
    <property type="entry name" value="P-loop containing nucleotide triphosphate hydrolases"/>
    <property type="match status" value="1"/>
</dbReference>
<protein>
    <recommendedName>
        <fullName evidence="4">histidine kinase</fullName>
        <ecNumber evidence="4">2.7.13.3</ecNumber>
    </recommendedName>
</protein>
<keyword evidence="10 18" id="KW-0067">ATP-binding</keyword>
<dbReference type="InterPro" id="IPR005467">
    <property type="entry name" value="His_kinase_dom"/>
</dbReference>
<dbReference type="SUPFAM" id="SSF55874">
    <property type="entry name" value="ATPase domain of HSP90 chaperone/DNA topoisomerase II/histidine kinase"/>
    <property type="match status" value="1"/>
</dbReference>
<name>A0ABV8FFW5_9ACTN</name>
<feature type="compositionally biased region" description="Gly residues" evidence="15">
    <location>
        <begin position="845"/>
        <end position="855"/>
    </location>
</feature>
<dbReference type="InterPro" id="IPR014729">
    <property type="entry name" value="Rossmann-like_a/b/a_fold"/>
</dbReference>
<dbReference type="CDD" id="cd00075">
    <property type="entry name" value="HATPase"/>
    <property type="match status" value="1"/>
</dbReference>
<evidence type="ECO:0000256" key="15">
    <source>
        <dbReference type="SAM" id="MobiDB-lite"/>
    </source>
</evidence>
<evidence type="ECO:0000256" key="9">
    <source>
        <dbReference type="ARBA" id="ARBA00022777"/>
    </source>
</evidence>
<dbReference type="InterPro" id="IPR003661">
    <property type="entry name" value="HisK_dim/P_dom"/>
</dbReference>
<evidence type="ECO:0000256" key="2">
    <source>
        <dbReference type="ARBA" id="ARBA00004141"/>
    </source>
</evidence>
<accession>A0ABV8FFW5</accession>
<comment type="caution">
    <text evidence="18">The sequence shown here is derived from an EMBL/GenBank/DDBJ whole genome shotgun (WGS) entry which is preliminary data.</text>
</comment>
<dbReference type="InterPro" id="IPR025201">
    <property type="entry name" value="KdpD_TM"/>
</dbReference>
<evidence type="ECO:0000256" key="13">
    <source>
        <dbReference type="ARBA" id="ARBA00023136"/>
    </source>
</evidence>
<dbReference type="Pfam" id="PF02518">
    <property type="entry name" value="HATPase_c"/>
    <property type="match status" value="1"/>
</dbReference>
<evidence type="ECO:0000256" key="11">
    <source>
        <dbReference type="ARBA" id="ARBA00022989"/>
    </source>
</evidence>
<dbReference type="InterPro" id="IPR004358">
    <property type="entry name" value="Sig_transdc_His_kin-like_C"/>
</dbReference>
<dbReference type="SUPFAM" id="SSF47384">
    <property type="entry name" value="Homodimeric domain of signal transducing histidine kinase"/>
    <property type="match status" value="1"/>
</dbReference>
<dbReference type="InterPro" id="IPR006016">
    <property type="entry name" value="UspA"/>
</dbReference>
<dbReference type="GO" id="GO:0005524">
    <property type="term" value="F:ATP binding"/>
    <property type="evidence" value="ECO:0007669"/>
    <property type="project" value="UniProtKB-KW"/>
</dbReference>
<dbReference type="PRINTS" id="PR00344">
    <property type="entry name" value="BCTRLSENSOR"/>
</dbReference>
<dbReference type="InterPro" id="IPR038318">
    <property type="entry name" value="KdpD_sf"/>
</dbReference>
<comment type="subcellular location">
    <subcellularLocation>
        <location evidence="3">Cell membrane</location>
    </subcellularLocation>
    <subcellularLocation>
        <location evidence="2">Membrane</location>
        <topology evidence="2">Multi-pass membrane protein</topology>
    </subcellularLocation>
</comment>
<comment type="catalytic activity">
    <reaction evidence="1">
        <text>ATP + protein L-histidine = ADP + protein N-phospho-L-histidine.</text>
        <dbReference type="EC" id="2.7.13.3"/>
    </reaction>
</comment>
<evidence type="ECO:0000256" key="1">
    <source>
        <dbReference type="ARBA" id="ARBA00000085"/>
    </source>
</evidence>
<dbReference type="Gene3D" id="1.10.287.130">
    <property type="match status" value="1"/>
</dbReference>
<feature type="coiled-coil region" evidence="14">
    <location>
        <begin position="601"/>
        <end position="628"/>
    </location>
</feature>
<dbReference type="SMART" id="SM00388">
    <property type="entry name" value="HisKA"/>
    <property type="match status" value="1"/>
</dbReference>
<dbReference type="InterPro" id="IPR003594">
    <property type="entry name" value="HATPase_dom"/>
</dbReference>
<dbReference type="Pfam" id="PF13493">
    <property type="entry name" value="DUF4118"/>
    <property type="match status" value="1"/>
</dbReference>
<reference evidence="19" key="1">
    <citation type="journal article" date="2019" name="Int. J. Syst. Evol. Microbiol.">
        <title>The Global Catalogue of Microorganisms (GCM) 10K type strain sequencing project: providing services to taxonomists for standard genome sequencing and annotation.</title>
        <authorList>
            <consortium name="The Broad Institute Genomics Platform"/>
            <consortium name="The Broad Institute Genome Sequencing Center for Infectious Disease"/>
            <person name="Wu L."/>
            <person name="Ma J."/>
        </authorList>
    </citation>
    <scope>NUCLEOTIDE SEQUENCE [LARGE SCALE GENOMIC DNA]</scope>
    <source>
        <strain evidence="19">TBRC 1826</strain>
    </source>
</reference>
<dbReference type="EMBL" id="JBHSBH010000003">
    <property type="protein sequence ID" value="MFC3995020.1"/>
    <property type="molecule type" value="Genomic_DNA"/>
</dbReference>
<sequence length="896" mass="95019">MDGVARGKLRIYLGAAPGVGKTYAALSEARRRHERGTDIVIGFVETHGRDRTADLLDGMEVLPRRTLAHRDGTFEELDLRALLARAPRVAVVDELAHTNVPGAGNAKRWQDVDELLAAGIDVISTVNIQHLESLNDVVQQITGVRQRETIPDEIVRRADQIELCDMSPHSLRRRMSHGNIYPAEKIDAALSNYFREGNLTALRELALLWVADRVDEGLARYRGEHKIRQTWEARERVVVALTGGPEGETLLRRAARVAARSRGGRPQPSHLMAVHVVSSDGLRHVPPEALARQRQLLAELGGTYHQVVGDDIPTALLEFARGVNATQIVLGSSRRRSWQYVFGPGVGSTVARESGDIDVHIVTHEEVGRGRGLLPPLAGSLGTMRLVWGWALGLLGPLVLAALLHLPIAGELGLTTDVLVFLTATVITAMVGGLWPAVCSAVWGSLVLNLLFTPPLYRSTINQLDNAIALVVFILVGVLVAIVVDVSKRRSVQAARARAEASTLSLLAGSVLDGQEPLPALLLRIRETFAQRSVALLSQEDNGEWVRWEAVGVGPPCDSPDDADALVSVSDSLALALRGHVLPAADRRILGAFATNIGIALERQRLTLDAAEAKRQAAKNKIRTALLAAVSHDLRTPLTSIKASVSSLRSADFDLDEADRAELLENIEESTDRLNGLVGNLLDMSRLQTDTVRPNLRDVGLEEVVPATLIGIPPHSVYVEVPDDLPRVRVDAGLLERAVANVVQNAARHNPEGARPFLISASALGDVVELRVADHGPGVPDESKERIFEAFQRLGDAPRGTGIGLGLAVARGFTEAVDGTLTVEDTPGGGLTMVFTLPAAGSGDAGGDAGDGAGGDAHAAGAPAGTDAGAAGAADTAGAGRAGAGADMRATESGGA</sequence>
<evidence type="ECO:0000256" key="16">
    <source>
        <dbReference type="SAM" id="Phobius"/>
    </source>
</evidence>
<evidence type="ECO:0000256" key="10">
    <source>
        <dbReference type="ARBA" id="ARBA00022840"/>
    </source>
</evidence>
<feature type="domain" description="Histidine kinase" evidence="17">
    <location>
        <begin position="629"/>
        <end position="841"/>
    </location>
</feature>
<keyword evidence="13 16" id="KW-0472">Membrane</keyword>
<feature type="transmembrane region" description="Helical" evidence="16">
    <location>
        <begin position="418"/>
        <end position="446"/>
    </location>
</feature>
<keyword evidence="12" id="KW-0902">Two-component regulatory system</keyword>
<dbReference type="Gene3D" id="3.40.50.620">
    <property type="entry name" value="HUPs"/>
    <property type="match status" value="1"/>
</dbReference>
<keyword evidence="7 16" id="KW-0812">Transmembrane</keyword>
<dbReference type="Pfam" id="PF00512">
    <property type="entry name" value="HisKA"/>
    <property type="match status" value="1"/>
</dbReference>
<dbReference type="EC" id="2.7.13.3" evidence="4"/>
<keyword evidence="11 16" id="KW-1133">Transmembrane helix</keyword>
<evidence type="ECO:0000256" key="14">
    <source>
        <dbReference type="SAM" id="Coils"/>
    </source>
</evidence>
<evidence type="ECO:0000313" key="18">
    <source>
        <dbReference type="EMBL" id="MFC3995020.1"/>
    </source>
</evidence>
<keyword evidence="6" id="KW-0808">Transferase</keyword>
<evidence type="ECO:0000313" key="19">
    <source>
        <dbReference type="Proteomes" id="UP001595847"/>
    </source>
</evidence>
<dbReference type="CDD" id="cd00082">
    <property type="entry name" value="HisKA"/>
    <property type="match status" value="1"/>
</dbReference>
<evidence type="ECO:0000256" key="8">
    <source>
        <dbReference type="ARBA" id="ARBA00022741"/>
    </source>
</evidence>